<organism evidence="1 2">
    <name type="scientific">Cryptolaemus montrouzieri</name>
    <dbReference type="NCBI Taxonomy" id="559131"/>
    <lineage>
        <taxon>Eukaryota</taxon>
        <taxon>Metazoa</taxon>
        <taxon>Ecdysozoa</taxon>
        <taxon>Arthropoda</taxon>
        <taxon>Hexapoda</taxon>
        <taxon>Insecta</taxon>
        <taxon>Pterygota</taxon>
        <taxon>Neoptera</taxon>
        <taxon>Endopterygota</taxon>
        <taxon>Coleoptera</taxon>
        <taxon>Polyphaga</taxon>
        <taxon>Cucujiformia</taxon>
        <taxon>Coccinelloidea</taxon>
        <taxon>Coccinellidae</taxon>
        <taxon>Scymninae</taxon>
        <taxon>Scymnini</taxon>
        <taxon>Cryptolaemus</taxon>
    </lineage>
</organism>
<keyword evidence="2" id="KW-1185">Reference proteome</keyword>
<name>A0ABD2P8T6_9CUCU</name>
<accession>A0ABD2P8T6</accession>
<evidence type="ECO:0000313" key="2">
    <source>
        <dbReference type="Proteomes" id="UP001516400"/>
    </source>
</evidence>
<gene>
    <name evidence="1" type="ORF">HHI36_001785</name>
</gene>
<reference evidence="1 2" key="1">
    <citation type="journal article" date="2021" name="BMC Biol.">
        <title>Horizontally acquired antibacterial genes associated with adaptive radiation of ladybird beetles.</title>
        <authorList>
            <person name="Li H.S."/>
            <person name="Tang X.F."/>
            <person name="Huang Y.H."/>
            <person name="Xu Z.Y."/>
            <person name="Chen M.L."/>
            <person name="Du X.Y."/>
            <person name="Qiu B.Y."/>
            <person name="Chen P.T."/>
            <person name="Zhang W."/>
            <person name="Slipinski A."/>
            <person name="Escalona H.E."/>
            <person name="Waterhouse R.M."/>
            <person name="Zwick A."/>
            <person name="Pang H."/>
        </authorList>
    </citation>
    <scope>NUCLEOTIDE SEQUENCE [LARGE SCALE GENOMIC DNA]</scope>
    <source>
        <strain evidence="1">SYSU2018</strain>
    </source>
</reference>
<proteinExistence type="predicted"/>
<evidence type="ECO:0008006" key="3">
    <source>
        <dbReference type="Google" id="ProtNLM"/>
    </source>
</evidence>
<dbReference type="EMBL" id="JABFTP020000185">
    <property type="protein sequence ID" value="KAL3287310.1"/>
    <property type="molecule type" value="Genomic_DNA"/>
</dbReference>
<comment type="caution">
    <text evidence="1">The sequence shown here is derived from an EMBL/GenBank/DDBJ whole genome shotgun (WGS) entry which is preliminary data.</text>
</comment>
<protein>
    <recommendedName>
        <fullName evidence="3">Reverse transcriptase</fullName>
    </recommendedName>
</protein>
<evidence type="ECO:0000313" key="1">
    <source>
        <dbReference type="EMBL" id="KAL3287310.1"/>
    </source>
</evidence>
<dbReference type="Proteomes" id="UP001516400">
    <property type="component" value="Unassembled WGS sequence"/>
</dbReference>
<sequence>MEKRLLFDMIGSCGLRTTTTDYTRIFTNKYGVTSKSAIDYVLTDALDTVLTSSVLGPCLSDNSAIVSNLRLDTHIDMNNNVDSDYKFRMLSDSNLNEFRNMLDAQMNSDFVFNEPDLNIAFSKFIDFIRNAYNSCCPIVSKTSRLSASKSLGHIVMYADDTAMVVSGSTPEELQFILEEWMFGVRGIDSF</sequence>
<dbReference type="AlphaFoldDB" id="A0ABD2P8T6"/>